<evidence type="ECO:0000256" key="1">
    <source>
        <dbReference type="ARBA" id="ARBA00009183"/>
    </source>
</evidence>
<comment type="cofactor">
    <cofactor evidence="5">
        <name>FAD</name>
        <dbReference type="ChEBI" id="CHEBI:57692"/>
    </cofactor>
</comment>
<dbReference type="EC" id="1.-.-.-" evidence="5"/>
<dbReference type="PANTHER" id="PTHR23023">
    <property type="entry name" value="DIMETHYLANILINE MONOOXYGENASE"/>
    <property type="match status" value="1"/>
</dbReference>
<dbReference type="InterPro" id="IPR036188">
    <property type="entry name" value="FAD/NAD-bd_sf"/>
</dbReference>
<dbReference type="Pfam" id="PF00743">
    <property type="entry name" value="FMO-like"/>
    <property type="match status" value="1"/>
</dbReference>
<name>A0ABD3B0K5_9GENT</name>
<sequence length="180" mass="20576">MSQILKVAVIGAGVAGLATYRELQKEGHQVVVYEKSSQIGGIWVYNPQVETDPLGLDPKRKIVHSSLYYSLRTNLPRHIMGFSDYPFEVKNKNGELLDFPGHEEMLEFLNCFMRDFGLNEFIRFNTQVVRVEQKDNQWAVESRTSDDELTSEELFEAVVVCNGHYTQPRVAELPGEHLLT</sequence>
<dbReference type="SUPFAM" id="SSF51905">
    <property type="entry name" value="FAD/NAD(P)-binding domain"/>
    <property type="match status" value="1"/>
</dbReference>
<reference evidence="6 7" key="1">
    <citation type="submission" date="2024-11" db="EMBL/GenBank/DDBJ databases">
        <title>A near-complete genome assembly of Cinchona calisaya.</title>
        <authorList>
            <person name="Lian D.C."/>
            <person name="Zhao X.W."/>
            <person name="Wei L."/>
        </authorList>
    </citation>
    <scope>NUCLEOTIDE SEQUENCE [LARGE SCALE GENOMIC DNA]</scope>
    <source>
        <tissue evidence="6">Nenye</tissue>
    </source>
</reference>
<dbReference type="InterPro" id="IPR020946">
    <property type="entry name" value="Flavin_mOase-like"/>
</dbReference>
<evidence type="ECO:0000256" key="5">
    <source>
        <dbReference type="RuleBase" id="RU361177"/>
    </source>
</evidence>
<dbReference type="GO" id="GO:0004497">
    <property type="term" value="F:monooxygenase activity"/>
    <property type="evidence" value="ECO:0007669"/>
    <property type="project" value="UniProtKB-KW"/>
</dbReference>
<evidence type="ECO:0000256" key="2">
    <source>
        <dbReference type="ARBA" id="ARBA00022630"/>
    </source>
</evidence>
<gene>
    <name evidence="6" type="ORF">ACH5RR_000360</name>
</gene>
<comment type="similarity">
    <text evidence="1 5">Belongs to the FMO family.</text>
</comment>
<evidence type="ECO:0000256" key="3">
    <source>
        <dbReference type="ARBA" id="ARBA00022827"/>
    </source>
</evidence>
<dbReference type="InterPro" id="IPR050346">
    <property type="entry name" value="FMO-like"/>
</dbReference>
<accession>A0ABD3B0K5</accession>
<evidence type="ECO:0000313" key="7">
    <source>
        <dbReference type="Proteomes" id="UP001630127"/>
    </source>
</evidence>
<dbReference type="Gene3D" id="3.50.50.60">
    <property type="entry name" value="FAD/NAD(P)-binding domain"/>
    <property type="match status" value="1"/>
</dbReference>
<evidence type="ECO:0000256" key="4">
    <source>
        <dbReference type="ARBA" id="ARBA00023002"/>
    </source>
</evidence>
<evidence type="ECO:0000313" key="6">
    <source>
        <dbReference type="EMBL" id="KAL3536994.1"/>
    </source>
</evidence>
<dbReference type="EMBL" id="JBJUIK010000001">
    <property type="protein sequence ID" value="KAL3536994.1"/>
    <property type="molecule type" value="Genomic_DNA"/>
</dbReference>
<keyword evidence="4 5" id="KW-0560">Oxidoreductase</keyword>
<keyword evidence="7" id="KW-1185">Reference proteome</keyword>
<proteinExistence type="inferred from homology"/>
<organism evidence="6 7">
    <name type="scientific">Cinchona calisaya</name>
    <dbReference type="NCBI Taxonomy" id="153742"/>
    <lineage>
        <taxon>Eukaryota</taxon>
        <taxon>Viridiplantae</taxon>
        <taxon>Streptophyta</taxon>
        <taxon>Embryophyta</taxon>
        <taxon>Tracheophyta</taxon>
        <taxon>Spermatophyta</taxon>
        <taxon>Magnoliopsida</taxon>
        <taxon>eudicotyledons</taxon>
        <taxon>Gunneridae</taxon>
        <taxon>Pentapetalae</taxon>
        <taxon>asterids</taxon>
        <taxon>lamiids</taxon>
        <taxon>Gentianales</taxon>
        <taxon>Rubiaceae</taxon>
        <taxon>Cinchonoideae</taxon>
        <taxon>Cinchoneae</taxon>
        <taxon>Cinchona</taxon>
    </lineage>
</organism>
<keyword evidence="3 5" id="KW-0274">FAD</keyword>
<keyword evidence="2 5" id="KW-0285">Flavoprotein</keyword>
<protein>
    <recommendedName>
        <fullName evidence="5">Flavin-containing monooxygenase</fullName>
        <ecNumber evidence="5">1.-.-.-</ecNumber>
    </recommendedName>
</protein>
<comment type="caution">
    <text evidence="6">The sequence shown here is derived from an EMBL/GenBank/DDBJ whole genome shotgun (WGS) entry which is preliminary data.</text>
</comment>
<dbReference type="PRINTS" id="PR00419">
    <property type="entry name" value="ADXRDTASE"/>
</dbReference>
<keyword evidence="5" id="KW-0503">Monooxygenase</keyword>
<dbReference type="Proteomes" id="UP001630127">
    <property type="component" value="Unassembled WGS sequence"/>
</dbReference>
<dbReference type="AlphaFoldDB" id="A0ABD3B0K5"/>